<evidence type="ECO:0000313" key="3">
    <source>
        <dbReference type="Proteomes" id="UP000794436"/>
    </source>
</evidence>
<feature type="compositionally biased region" description="Low complexity" evidence="1">
    <location>
        <begin position="51"/>
        <end position="60"/>
    </location>
</feature>
<evidence type="ECO:0000256" key="1">
    <source>
        <dbReference type="SAM" id="MobiDB-lite"/>
    </source>
</evidence>
<dbReference type="OrthoDB" id="194929at2759"/>
<feature type="compositionally biased region" description="Polar residues" evidence="1">
    <location>
        <begin position="120"/>
        <end position="133"/>
    </location>
</feature>
<feature type="region of interest" description="Disordered" evidence="1">
    <location>
        <begin position="177"/>
        <end position="199"/>
    </location>
</feature>
<feature type="region of interest" description="Disordered" evidence="1">
    <location>
        <begin position="1"/>
        <end position="28"/>
    </location>
</feature>
<feature type="region of interest" description="Disordered" evidence="1">
    <location>
        <begin position="44"/>
        <end position="63"/>
    </location>
</feature>
<sequence length="1785" mass="201555">MDRRDAAPQSSRSKLRSNESQARPITTIGTPLFELRAIHSSPRSTLQPLKASTASTASASRLETTEGEFDVRKILLDQKGSEPIHQSALFRPSSVIAEATRLSTLSTKKMLPRMERDNSKSMGQLPSTNQTSGDGIESGDTVCHFYTIEKMAESCAHAVQSKNKTWKFLPGSEERSKRAVGGAMKTTRVGSSGGAHTLTGLERPSRRVDVMDLDVCFETAMHFVQKHTQGDAMCPDKLALLDRDIVTIQTDVAQRFRVESRTPEADPQQKKTQDDQHAIVKLLLEQKWSDVVMGELEAMLTNSFLEQGALLRKTRIQYAKAFFKLEKLYGARTNELHSALDELDRLRQELSRVSETHEQSNHDTQVRYQAEIQRLNASFESQREDMERKVTEAKEQMTKMGDAMKTLNTIFRQMREDTEKVKAVELRENYIKLEKKYESCREELERLRPLVQINQKLHEQKASLMDDNQALKDKIASFDPILAAKDEVIANLMEEQSELIAAHELRLAQEEERRRQLEAQVAADAEEDEDGDHVGYDAGSSGKRPRGAAVVCVRCKQDLREMSQVGGLVPVKTADNGANAYDSVDGDYRGSPTAIMEPKKRRIQCLYFRILLPNLRGRRPQREAAWTFSCMRAILLAKQLDDAVCKRSEGPISQRIRMPEFVYAWFSPWKSLKDLKQQNLGEEEEEAHAQDEYNDDGSVRTTEQRHQMADEDRWCLYYGVKALVQEGYLEAKLFLSLLDEKYGEDEQVFMLYCYRILDVLIGGKLSWGPLHEHVSYETFRKEYERLFPRSSTSLDGSDSSEAMAVPKIPKTAWISPYHASLATSVVLSKATEGERAAIDKKLAEFAVINLPEDERPAVYLTPTTAKSLYTPEGDYQQQRGHRTQDEEMEDTEANASDKSVQFIDANLWVELMMMEYKEEQAHRRAAIRLMFQTATSAAASPSRRLGSVTSTAMDMEQFRVMLHTLNEEIPSFTAATLYRTAYLRGNGAVTFDSFMEAAEYAQFFSSCMRLESPALCVARLAVDPHAPTQVALSTSSRAAFMVDKYYAILHHDVLAQAVATLPLWTRSVADALSFEVASLLGDGGDGAFPDGVRLLTAFHRLLDLLVLTQLTKHDVTGVFLSSKSVTSFEKTLQLLLECVRMGDKSSIEILIDTVKQTLCVKRMQRVFRLHLQRDEGAPLVMRPLLHHGYGNNVTRYRTRRAERSLQWLHYVISDVLRRSMRNDRLHALLLELSSISSVLLLQIAAYPTQVSWTVNGGIGPAPKPLLVEIIYDYFTDKFGSRWEAEKLIHDVYVNCRAFVSSSPLVLLFTYLCCMSDASPDDRIMGQNEALVFLHGIFRCGVHSFHAINPAASAVDGAPDAGHRHTVEDGGKETDDLIPRQAAEQIVMAAFYKLSEDQKQRVRERLRGQPLTWRRTATSDEPSVDASASEDAEPCLGADAFLVFALHEWKRYIIQRMNEIRVICCTMEEEASQFEKHLHIDFIASVLQKANITFSNDELCAVFRRLCATQPRGVSKVKKFMTEDDFVSDTRRVSTDLSVNTQPNTPSSSRRTPELLSDRLAAACYPLLARETLLELQRLEYAAVIPFKLHPHVQESAHFLVETWRAYNEPCRELLEELRRIGKNNDIQAEAISRRTPVNGGRAIQREVLYFSSSQSSDVLSSQDVAQLEALFTLFLDRLERTGDEPKDEAWRTSQPHQLAVNTTRRMSFVGTAGRNGSAKSVHVLDEEARGTILNARVVVVNETWKMFRQVLVGFARLRALAHLGSGPLPDHWETNDADVTAIEAA</sequence>
<feature type="region of interest" description="Disordered" evidence="1">
    <location>
        <begin position="516"/>
        <end position="542"/>
    </location>
</feature>
<feature type="region of interest" description="Disordered" evidence="1">
    <location>
        <begin position="680"/>
        <end position="703"/>
    </location>
</feature>
<feature type="region of interest" description="Disordered" evidence="1">
    <location>
        <begin position="873"/>
        <end position="895"/>
    </location>
</feature>
<name>A0A8K1FMY7_PYTOL</name>
<feature type="region of interest" description="Disordered" evidence="1">
    <location>
        <begin position="1533"/>
        <end position="1552"/>
    </location>
</feature>
<feature type="compositionally biased region" description="Polar residues" evidence="1">
    <location>
        <begin position="8"/>
        <end position="28"/>
    </location>
</feature>
<dbReference type="PANTHER" id="PTHR39867">
    <property type="entry name" value="HELICASE ATP-BINDING DOMAIN-CONTAINING PROTEIN"/>
    <property type="match status" value="1"/>
</dbReference>
<dbReference type="Proteomes" id="UP000794436">
    <property type="component" value="Unassembled WGS sequence"/>
</dbReference>
<dbReference type="EMBL" id="SPLM01000041">
    <property type="protein sequence ID" value="TMW64108.1"/>
    <property type="molecule type" value="Genomic_DNA"/>
</dbReference>
<proteinExistence type="predicted"/>
<protein>
    <submittedName>
        <fullName evidence="2">Uncharacterized protein</fullName>
    </submittedName>
</protein>
<accession>A0A8K1FMY7</accession>
<feature type="compositionally biased region" description="Polar residues" evidence="1">
    <location>
        <begin position="1534"/>
        <end position="1549"/>
    </location>
</feature>
<reference evidence="2" key="1">
    <citation type="submission" date="2019-03" db="EMBL/GenBank/DDBJ databases">
        <title>Long read genome sequence of the mycoparasitic Pythium oligandrum ATCC 38472 isolated from sugarbeet rhizosphere.</title>
        <authorList>
            <person name="Gaulin E."/>
        </authorList>
    </citation>
    <scope>NUCLEOTIDE SEQUENCE</scope>
    <source>
        <strain evidence="2">ATCC 38472_TT</strain>
    </source>
</reference>
<comment type="caution">
    <text evidence="2">The sequence shown here is derived from an EMBL/GenBank/DDBJ whole genome shotgun (WGS) entry which is preliminary data.</text>
</comment>
<keyword evidence="3" id="KW-1185">Reference proteome</keyword>
<feature type="region of interest" description="Disordered" evidence="1">
    <location>
        <begin position="116"/>
        <end position="136"/>
    </location>
</feature>
<organism evidence="2 3">
    <name type="scientific">Pythium oligandrum</name>
    <name type="common">Mycoparasitic fungus</name>
    <dbReference type="NCBI Taxonomy" id="41045"/>
    <lineage>
        <taxon>Eukaryota</taxon>
        <taxon>Sar</taxon>
        <taxon>Stramenopiles</taxon>
        <taxon>Oomycota</taxon>
        <taxon>Peronosporomycetes</taxon>
        <taxon>Pythiales</taxon>
        <taxon>Pythiaceae</taxon>
        <taxon>Pythium</taxon>
    </lineage>
</organism>
<evidence type="ECO:0000313" key="2">
    <source>
        <dbReference type="EMBL" id="TMW64108.1"/>
    </source>
</evidence>
<dbReference type="PANTHER" id="PTHR39867:SF1">
    <property type="entry name" value="HELICASE ATP-BINDING DOMAIN-CONTAINING PROTEIN"/>
    <property type="match status" value="1"/>
</dbReference>
<gene>
    <name evidence="2" type="ORF">Poli38472_014225</name>
</gene>